<keyword evidence="2 4" id="KW-0479">Metal-binding</keyword>
<evidence type="ECO:0000256" key="2">
    <source>
        <dbReference type="ARBA" id="ARBA00022723"/>
    </source>
</evidence>
<gene>
    <name evidence="5" type="ORF">DCAR_0100895</name>
</gene>
<keyword evidence="6" id="KW-1185">Reference proteome</keyword>
<evidence type="ECO:0000256" key="3">
    <source>
        <dbReference type="ARBA" id="ARBA00023004"/>
    </source>
</evidence>
<keyword evidence="4" id="KW-0560">Oxidoreductase</keyword>
<dbReference type="Gene3D" id="2.60.120.330">
    <property type="entry name" value="B-lactam Antibiotic, Isopenicillin N Synthase, Chain"/>
    <property type="match status" value="1"/>
</dbReference>
<evidence type="ECO:0000313" key="5">
    <source>
        <dbReference type="EMBL" id="WOG81744.1"/>
    </source>
</evidence>
<evidence type="ECO:0000313" key="6">
    <source>
        <dbReference type="Proteomes" id="UP000077755"/>
    </source>
</evidence>
<dbReference type="Pfam" id="PF03171">
    <property type="entry name" value="2OG-FeII_Oxy"/>
    <property type="match status" value="1"/>
</dbReference>
<evidence type="ECO:0000256" key="4">
    <source>
        <dbReference type="RuleBase" id="RU003682"/>
    </source>
</evidence>
<keyword evidence="3 4" id="KW-0408">Iron</keyword>
<dbReference type="Gramene" id="KZN08392">
    <property type="protein sequence ID" value="KZN08392"/>
    <property type="gene ID" value="DCAR_000938"/>
</dbReference>
<dbReference type="EMBL" id="CP093343">
    <property type="protein sequence ID" value="WOG81744.1"/>
    <property type="molecule type" value="Genomic_DNA"/>
</dbReference>
<sequence length="333" mass="36758">MEMDSTAAANYASNWFNVQNVPKSYVFPEEVRPGELPPVCHTLPVIDITKSVQADTVQHIMKASREFGFFQVINHGVPAEILLDTAKVLRDFFEMPEKESSDSGGKRNWVYGGSTSFTRNGFDLWRENLKHPCYPLKDCMEHWPEKPTGYREVVSTYVTEVNKLGNTILQLISRGLGLEVGYFDGISGVEILSANNYPPCPDPSLTLGVLKHHDPSLITILYQGNVPGLQVLKDGVWISVGAIPNAFVVNIGNQLEIISNGIVRSALHRAVTNSSEARLSIAAFINPSPNFIVEPAQALVTELSPAQYKPTLYKEFVNGTNAFGPHTKAMQRA</sequence>
<dbReference type="Proteomes" id="UP000077755">
    <property type="component" value="Chromosome 1"/>
</dbReference>
<reference evidence="5" key="1">
    <citation type="journal article" date="2016" name="Nat. Genet.">
        <title>A high-quality carrot genome assembly provides new insights into carotenoid accumulation and asterid genome evolution.</title>
        <authorList>
            <person name="Iorizzo M."/>
            <person name="Ellison S."/>
            <person name="Senalik D."/>
            <person name="Zeng P."/>
            <person name="Satapoomin P."/>
            <person name="Huang J."/>
            <person name="Bowman M."/>
            <person name="Iovene M."/>
            <person name="Sanseverino W."/>
            <person name="Cavagnaro P."/>
            <person name="Yildiz M."/>
            <person name="Macko-Podgorni A."/>
            <person name="Moranska E."/>
            <person name="Grzebelus E."/>
            <person name="Grzebelus D."/>
            <person name="Ashrafi H."/>
            <person name="Zheng Z."/>
            <person name="Cheng S."/>
            <person name="Spooner D."/>
            <person name="Van Deynze A."/>
            <person name="Simon P."/>
        </authorList>
    </citation>
    <scope>NUCLEOTIDE SEQUENCE</scope>
    <source>
        <tissue evidence="5">Leaf</tissue>
    </source>
</reference>
<accession>A0A166G026</accession>
<dbReference type="PROSITE" id="PS51471">
    <property type="entry name" value="FE2OG_OXY"/>
    <property type="match status" value="1"/>
</dbReference>
<comment type="similarity">
    <text evidence="1 4">Belongs to the iron/ascorbate-dependent oxidoreductase family.</text>
</comment>
<dbReference type="InterPro" id="IPR027443">
    <property type="entry name" value="IPNS-like_sf"/>
</dbReference>
<dbReference type="InterPro" id="IPR005123">
    <property type="entry name" value="Oxoglu/Fe-dep_dioxygenase_dom"/>
</dbReference>
<dbReference type="KEGG" id="dcr:108199188"/>
<dbReference type="OrthoDB" id="406156at2759"/>
<protein>
    <submittedName>
        <fullName evidence="5">Uncharacterized protein</fullName>
    </submittedName>
</protein>
<reference evidence="5" key="2">
    <citation type="submission" date="2022-03" db="EMBL/GenBank/DDBJ databases">
        <title>Draft title - Genomic analysis of global carrot germplasm unveils the trajectory of domestication and the origin of high carotenoid orange carrot.</title>
        <authorList>
            <person name="Iorizzo M."/>
            <person name="Ellison S."/>
            <person name="Senalik D."/>
            <person name="Macko-Podgorni A."/>
            <person name="Grzebelus D."/>
            <person name="Bostan H."/>
            <person name="Rolling W."/>
            <person name="Curaba J."/>
            <person name="Simon P."/>
        </authorList>
    </citation>
    <scope>NUCLEOTIDE SEQUENCE</scope>
    <source>
        <tissue evidence="5">Leaf</tissue>
    </source>
</reference>
<evidence type="ECO:0000256" key="1">
    <source>
        <dbReference type="ARBA" id="ARBA00008056"/>
    </source>
</evidence>
<dbReference type="AlphaFoldDB" id="A0A166G026"/>
<dbReference type="GO" id="GO:0046872">
    <property type="term" value="F:metal ion binding"/>
    <property type="evidence" value="ECO:0007669"/>
    <property type="project" value="UniProtKB-KW"/>
</dbReference>
<dbReference type="InterPro" id="IPR026992">
    <property type="entry name" value="DIOX_N"/>
</dbReference>
<dbReference type="PANTHER" id="PTHR47991">
    <property type="entry name" value="OXOGLUTARATE/IRON-DEPENDENT DIOXYGENASE"/>
    <property type="match status" value="1"/>
</dbReference>
<organism evidence="5 6">
    <name type="scientific">Daucus carota subsp. sativus</name>
    <name type="common">Carrot</name>
    <dbReference type="NCBI Taxonomy" id="79200"/>
    <lineage>
        <taxon>Eukaryota</taxon>
        <taxon>Viridiplantae</taxon>
        <taxon>Streptophyta</taxon>
        <taxon>Embryophyta</taxon>
        <taxon>Tracheophyta</taxon>
        <taxon>Spermatophyta</taxon>
        <taxon>Magnoliopsida</taxon>
        <taxon>eudicotyledons</taxon>
        <taxon>Gunneridae</taxon>
        <taxon>Pentapetalae</taxon>
        <taxon>asterids</taxon>
        <taxon>campanulids</taxon>
        <taxon>Apiales</taxon>
        <taxon>Apiaceae</taxon>
        <taxon>Apioideae</taxon>
        <taxon>Scandiceae</taxon>
        <taxon>Daucinae</taxon>
        <taxon>Daucus</taxon>
        <taxon>Daucus sect. Daucus</taxon>
    </lineage>
</organism>
<dbReference type="InterPro" id="IPR050295">
    <property type="entry name" value="Plant_2OG-oxidoreductases"/>
</dbReference>
<dbReference type="OMA" id="PAYRTMT"/>
<dbReference type="GO" id="GO:0016705">
    <property type="term" value="F:oxidoreductase activity, acting on paired donors, with incorporation or reduction of molecular oxygen"/>
    <property type="evidence" value="ECO:0007669"/>
    <property type="project" value="UniProtKB-ARBA"/>
</dbReference>
<proteinExistence type="inferred from homology"/>
<dbReference type="SUPFAM" id="SSF51197">
    <property type="entry name" value="Clavaminate synthase-like"/>
    <property type="match status" value="1"/>
</dbReference>
<dbReference type="InterPro" id="IPR044861">
    <property type="entry name" value="IPNS-like_FE2OG_OXY"/>
</dbReference>
<dbReference type="Pfam" id="PF14226">
    <property type="entry name" value="DIOX_N"/>
    <property type="match status" value="1"/>
</dbReference>
<name>A0A166G026_DAUCS</name>